<evidence type="ECO:0000256" key="3">
    <source>
        <dbReference type="ARBA" id="ARBA00022960"/>
    </source>
</evidence>
<name>D6TPA8_KTERA</name>
<dbReference type="STRING" id="485913.Krac_8798"/>
<comment type="caution">
    <text evidence="9">The sequence shown here is derived from an EMBL/GenBank/DDBJ whole genome shotgun (WGS) entry which is preliminary data.</text>
</comment>
<dbReference type="GO" id="GO:0016740">
    <property type="term" value="F:transferase activity"/>
    <property type="evidence" value="ECO:0007669"/>
    <property type="project" value="UniProtKB-KW"/>
</dbReference>
<evidence type="ECO:0000313" key="9">
    <source>
        <dbReference type="EMBL" id="EFH87464.1"/>
    </source>
</evidence>
<keyword evidence="5 6" id="KW-0961">Cell wall biogenesis/degradation</keyword>
<evidence type="ECO:0000256" key="5">
    <source>
        <dbReference type="ARBA" id="ARBA00023316"/>
    </source>
</evidence>
<dbReference type="GO" id="GO:0018104">
    <property type="term" value="P:peptidoglycan-protein cross-linking"/>
    <property type="evidence" value="ECO:0007669"/>
    <property type="project" value="TreeGrafter"/>
</dbReference>
<dbReference type="AlphaFoldDB" id="D6TPA8"/>
<dbReference type="GO" id="GO:0071555">
    <property type="term" value="P:cell wall organization"/>
    <property type="evidence" value="ECO:0007669"/>
    <property type="project" value="UniProtKB-UniRule"/>
</dbReference>
<feature type="region of interest" description="Disordered" evidence="7">
    <location>
        <begin position="1"/>
        <end position="31"/>
    </location>
</feature>
<dbReference type="eggNOG" id="COG1376">
    <property type="taxonomic scope" value="Bacteria"/>
</dbReference>
<comment type="pathway">
    <text evidence="1 6">Cell wall biogenesis; peptidoglycan biosynthesis.</text>
</comment>
<evidence type="ECO:0000256" key="7">
    <source>
        <dbReference type="SAM" id="MobiDB-lite"/>
    </source>
</evidence>
<evidence type="ECO:0000256" key="2">
    <source>
        <dbReference type="ARBA" id="ARBA00022679"/>
    </source>
</evidence>
<dbReference type="EMBL" id="ADVG01000002">
    <property type="protein sequence ID" value="EFH87464.1"/>
    <property type="molecule type" value="Genomic_DNA"/>
</dbReference>
<sequence length="587" mass="65888">MQPIVRHKGMTHMPAPVPPSHVARQTTSARRQARTKRLAQMILLTLLLSALLPLVSACGADPRVQQEKDQSLTKLTQLLKHAQDIGVPSTTLHPILTQKQNLDNSSAPWNPFNAQLVDTYYTNAAHSYDQLYLQLQGVIDTTTERTDNQAQDNLQKLQITLAQQRAKGYPTETLQQVYTQNLAKMKSAQYPKDYLVVSDATGNAIQTLNMMPATSDKLATLKSTIDLMTEGKVDVTTLKNQYESDQKEMAKATKPDDLKKIDKTIDVQYQQAAATFKQDIPIIAKAKVDDLETKVNQLKSSGVDVSNYEKRLAAARDLQQKTKTLDDYKAFSKQIDDDLNAMQKDLIMAQARQLLQQFHNEVKNWGNAHMVSGAYYLNVGYMDQGIGSDLDAELANASTMADYQTALNDIQNAIFHHQMLEADYNDKTPYNQVHQSDLQLLDHYKLKKGTAVVISMVEETLRFYRDGQLINSFYITAGRQELPALPGLWSVLSRETNIKFKSPYPKGSPYWYEDTPINYAIGYHAGGYFLHDSYWRADYGPGTQFPHVDATGNSSASNGSHGCINMPTAQAAWLMDNSDWNTSIILY</sequence>
<organism evidence="9 10">
    <name type="scientific">Ktedonobacter racemifer DSM 44963</name>
    <dbReference type="NCBI Taxonomy" id="485913"/>
    <lineage>
        <taxon>Bacteria</taxon>
        <taxon>Bacillati</taxon>
        <taxon>Chloroflexota</taxon>
        <taxon>Ktedonobacteria</taxon>
        <taxon>Ktedonobacterales</taxon>
        <taxon>Ktedonobacteraceae</taxon>
        <taxon>Ktedonobacter</taxon>
    </lineage>
</organism>
<dbReference type="GO" id="GO:0071972">
    <property type="term" value="F:peptidoglycan L,D-transpeptidase activity"/>
    <property type="evidence" value="ECO:0007669"/>
    <property type="project" value="TreeGrafter"/>
</dbReference>
<keyword evidence="3 6" id="KW-0133">Cell shape</keyword>
<dbReference type="InterPro" id="IPR050979">
    <property type="entry name" value="LD-transpeptidase"/>
</dbReference>
<dbReference type="InterPro" id="IPR005490">
    <property type="entry name" value="LD_TPept_cat_dom"/>
</dbReference>
<evidence type="ECO:0000256" key="1">
    <source>
        <dbReference type="ARBA" id="ARBA00004752"/>
    </source>
</evidence>
<protein>
    <submittedName>
        <fullName evidence="9">ErfK/YbiS/YcfS/YnhG family protein</fullName>
    </submittedName>
</protein>
<dbReference type="PANTHER" id="PTHR30582">
    <property type="entry name" value="L,D-TRANSPEPTIDASE"/>
    <property type="match status" value="1"/>
</dbReference>
<evidence type="ECO:0000259" key="8">
    <source>
        <dbReference type="PROSITE" id="PS52029"/>
    </source>
</evidence>
<dbReference type="Pfam" id="PF03734">
    <property type="entry name" value="YkuD"/>
    <property type="match status" value="1"/>
</dbReference>
<keyword evidence="4 6" id="KW-0573">Peptidoglycan synthesis</keyword>
<keyword evidence="10" id="KW-1185">Reference proteome</keyword>
<feature type="domain" description="L,D-TPase catalytic" evidence="8">
    <location>
        <begin position="450"/>
        <end position="587"/>
    </location>
</feature>
<dbReference type="GO" id="GO:0008360">
    <property type="term" value="P:regulation of cell shape"/>
    <property type="evidence" value="ECO:0007669"/>
    <property type="project" value="UniProtKB-UniRule"/>
</dbReference>
<dbReference type="PANTHER" id="PTHR30582:SF2">
    <property type="entry name" value="L,D-TRANSPEPTIDASE YCIB-RELATED"/>
    <property type="match status" value="1"/>
</dbReference>
<proteinExistence type="predicted"/>
<evidence type="ECO:0000313" key="10">
    <source>
        <dbReference type="Proteomes" id="UP000004508"/>
    </source>
</evidence>
<dbReference type="Proteomes" id="UP000004508">
    <property type="component" value="Unassembled WGS sequence"/>
</dbReference>
<keyword evidence="2" id="KW-0808">Transferase</keyword>
<evidence type="ECO:0000256" key="6">
    <source>
        <dbReference type="PROSITE-ProRule" id="PRU01373"/>
    </source>
</evidence>
<dbReference type="UniPathway" id="UPA00219"/>
<dbReference type="SUPFAM" id="SSF141523">
    <property type="entry name" value="L,D-transpeptidase catalytic domain-like"/>
    <property type="match status" value="1"/>
</dbReference>
<accession>D6TPA8</accession>
<dbReference type="Gene3D" id="2.40.440.10">
    <property type="entry name" value="L,D-transpeptidase catalytic domain-like"/>
    <property type="match status" value="1"/>
</dbReference>
<feature type="active site" description="Proton donor/acceptor" evidence="6">
    <location>
        <position position="531"/>
    </location>
</feature>
<dbReference type="PROSITE" id="PS52029">
    <property type="entry name" value="LD_TPASE"/>
    <property type="match status" value="1"/>
</dbReference>
<gene>
    <name evidence="9" type="ORF">Krac_8798</name>
</gene>
<evidence type="ECO:0000256" key="4">
    <source>
        <dbReference type="ARBA" id="ARBA00022984"/>
    </source>
</evidence>
<feature type="active site" description="Nucleophile" evidence="6">
    <location>
        <position position="563"/>
    </location>
</feature>
<reference evidence="9 10" key="1">
    <citation type="journal article" date="2011" name="Stand. Genomic Sci.">
        <title>Non-contiguous finished genome sequence and contextual data of the filamentous soil bacterium Ktedonobacter racemifer type strain (SOSP1-21).</title>
        <authorList>
            <person name="Chang Y.J."/>
            <person name="Land M."/>
            <person name="Hauser L."/>
            <person name="Chertkov O."/>
            <person name="Del Rio T.G."/>
            <person name="Nolan M."/>
            <person name="Copeland A."/>
            <person name="Tice H."/>
            <person name="Cheng J.F."/>
            <person name="Lucas S."/>
            <person name="Han C."/>
            <person name="Goodwin L."/>
            <person name="Pitluck S."/>
            <person name="Ivanova N."/>
            <person name="Ovchinikova G."/>
            <person name="Pati A."/>
            <person name="Chen A."/>
            <person name="Palaniappan K."/>
            <person name="Mavromatis K."/>
            <person name="Liolios K."/>
            <person name="Brettin T."/>
            <person name="Fiebig A."/>
            <person name="Rohde M."/>
            <person name="Abt B."/>
            <person name="Goker M."/>
            <person name="Detter J.C."/>
            <person name="Woyke T."/>
            <person name="Bristow J."/>
            <person name="Eisen J.A."/>
            <person name="Markowitz V."/>
            <person name="Hugenholtz P."/>
            <person name="Kyrpides N.C."/>
            <person name="Klenk H.P."/>
            <person name="Lapidus A."/>
        </authorList>
    </citation>
    <scope>NUCLEOTIDE SEQUENCE [LARGE SCALE GENOMIC DNA]</scope>
    <source>
        <strain evidence="10">DSM 44963</strain>
    </source>
</reference>
<dbReference type="GO" id="GO:0005576">
    <property type="term" value="C:extracellular region"/>
    <property type="evidence" value="ECO:0007669"/>
    <property type="project" value="TreeGrafter"/>
</dbReference>
<dbReference type="CDD" id="cd16913">
    <property type="entry name" value="YkuD_like"/>
    <property type="match status" value="1"/>
</dbReference>
<dbReference type="InterPro" id="IPR038063">
    <property type="entry name" value="Transpep_catalytic_dom"/>
</dbReference>
<dbReference type="InParanoid" id="D6TPA8"/>
<feature type="compositionally biased region" description="Basic residues" evidence="7">
    <location>
        <begin position="1"/>
        <end position="10"/>
    </location>
</feature>